<dbReference type="Proteomes" id="UP000027093">
    <property type="component" value="Chromosome"/>
</dbReference>
<dbReference type="AlphaFoldDB" id="A0A060HUR2"/>
<accession>A0A060HUR2</accession>
<keyword evidence="3" id="KW-1185">Reference proteome</keyword>
<dbReference type="RefSeq" id="WP_075055493.1">
    <property type="nucleotide sequence ID" value="NZ_CP007536.1"/>
</dbReference>
<organism evidence="2 3">
    <name type="scientific">Nitrososphaera viennensis EN76</name>
    <dbReference type="NCBI Taxonomy" id="926571"/>
    <lineage>
        <taxon>Archaea</taxon>
        <taxon>Nitrososphaerota</taxon>
        <taxon>Nitrososphaeria</taxon>
        <taxon>Nitrososphaerales</taxon>
        <taxon>Nitrososphaeraceae</taxon>
        <taxon>Nitrososphaera</taxon>
    </lineage>
</organism>
<dbReference type="HOGENOM" id="CLU_2257464_0_0_2"/>
<evidence type="ECO:0000256" key="1">
    <source>
        <dbReference type="SAM" id="Phobius"/>
    </source>
</evidence>
<keyword evidence="1" id="KW-0812">Transmembrane</keyword>
<dbReference type="EMBL" id="CP007536">
    <property type="protein sequence ID" value="AIC16817.1"/>
    <property type="molecule type" value="Genomic_DNA"/>
</dbReference>
<dbReference type="KEGG" id="nvn:NVIE_025470"/>
<proteinExistence type="predicted"/>
<gene>
    <name evidence="2" type="ORF">NVIE_025470</name>
</gene>
<dbReference type="GeneID" id="74947784"/>
<keyword evidence="1" id="KW-1133">Transmembrane helix</keyword>
<evidence type="ECO:0000313" key="2">
    <source>
        <dbReference type="EMBL" id="AIC16817.1"/>
    </source>
</evidence>
<name>A0A060HUR2_9ARCH</name>
<sequence length="103" mass="11289">MVSVRTTTIGGISYLQVVRYLKTPDGKTKIDVVKSFGRDTLENRLKAEQFAASYDKLEEFASQFKQQQGRESNELLSVALAIFGVVLGAAIVSAIIANIFSDD</sequence>
<keyword evidence="1" id="KW-0472">Membrane</keyword>
<reference evidence="2 3" key="1">
    <citation type="journal article" date="2014" name="Int. J. Syst. Evol. Microbiol.">
        <title>Nitrososphaera viennensis gen. nov., sp. nov., an aerobic and mesophilic, ammonia-oxidizing archaeon from soil and a member of the archaeal phylum Thaumarchaeota.</title>
        <authorList>
            <person name="Stieglmeier M."/>
            <person name="Klingl A."/>
            <person name="Alves R.J."/>
            <person name="Rittmann S.K."/>
            <person name="Melcher M."/>
            <person name="Leisch N."/>
            <person name="Schleper C."/>
        </authorList>
    </citation>
    <scope>NUCLEOTIDE SEQUENCE [LARGE SCALE GENOMIC DNA]</scope>
    <source>
        <strain evidence="2">EN76</strain>
    </source>
</reference>
<protein>
    <submittedName>
        <fullName evidence="2">Uncharacterized protein</fullName>
    </submittedName>
</protein>
<evidence type="ECO:0000313" key="3">
    <source>
        <dbReference type="Proteomes" id="UP000027093"/>
    </source>
</evidence>
<feature type="transmembrane region" description="Helical" evidence="1">
    <location>
        <begin position="75"/>
        <end position="100"/>
    </location>
</feature>